<feature type="region of interest" description="Disordered" evidence="1">
    <location>
        <begin position="1"/>
        <end position="74"/>
    </location>
</feature>
<dbReference type="EMBL" id="BMNG01000023">
    <property type="protein sequence ID" value="GGO58028.1"/>
    <property type="molecule type" value="Genomic_DNA"/>
</dbReference>
<evidence type="ECO:0008006" key="4">
    <source>
        <dbReference type="Google" id="ProtNLM"/>
    </source>
</evidence>
<sequence>MNQGPRTGLRQKPGDDGDTGPDGVRARSPARREGVGSWPMGASSGCVLDGPRDVDPSPCPDRKARDLRFGRHNS</sequence>
<proteinExistence type="predicted"/>
<accession>A0ABQ2MUH1</accession>
<organism evidence="2 3">
    <name type="scientific">Streptomyces lasiicapitis</name>
    <dbReference type="NCBI Taxonomy" id="1923961"/>
    <lineage>
        <taxon>Bacteria</taxon>
        <taxon>Bacillati</taxon>
        <taxon>Actinomycetota</taxon>
        <taxon>Actinomycetes</taxon>
        <taxon>Kitasatosporales</taxon>
        <taxon>Streptomycetaceae</taxon>
        <taxon>Streptomyces</taxon>
    </lineage>
</organism>
<keyword evidence="3" id="KW-1185">Reference proteome</keyword>
<evidence type="ECO:0000313" key="3">
    <source>
        <dbReference type="Proteomes" id="UP000656881"/>
    </source>
</evidence>
<evidence type="ECO:0000313" key="2">
    <source>
        <dbReference type="EMBL" id="GGO58028.1"/>
    </source>
</evidence>
<evidence type="ECO:0000256" key="1">
    <source>
        <dbReference type="SAM" id="MobiDB-lite"/>
    </source>
</evidence>
<reference evidence="3" key="1">
    <citation type="journal article" date="2019" name="Int. J. Syst. Evol. Microbiol.">
        <title>The Global Catalogue of Microorganisms (GCM) 10K type strain sequencing project: providing services to taxonomists for standard genome sequencing and annotation.</title>
        <authorList>
            <consortium name="The Broad Institute Genomics Platform"/>
            <consortium name="The Broad Institute Genome Sequencing Center for Infectious Disease"/>
            <person name="Wu L."/>
            <person name="Ma J."/>
        </authorList>
    </citation>
    <scope>NUCLEOTIDE SEQUENCE [LARGE SCALE GENOMIC DNA]</scope>
    <source>
        <strain evidence="3">CGMCC 4.7349</strain>
    </source>
</reference>
<comment type="caution">
    <text evidence="2">The sequence shown here is derived from an EMBL/GenBank/DDBJ whole genome shotgun (WGS) entry which is preliminary data.</text>
</comment>
<protein>
    <recommendedName>
        <fullName evidence="4">Collagen-like protein</fullName>
    </recommendedName>
</protein>
<name>A0ABQ2MUH1_9ACTN</name>
<dbReference type="Proteomes" id="UP000656881">
    <property type="component" value="Unassembled WGS sequence"/>
</dbReference>
<gene>
    <name evidence="2" type="ORF">GCM10012286_76220</name>
</gene>
<feature type="compositionally biased region" description="Basic and acidic residues" evidence="1">
    <location>
        <begin position="50"/>
        <end position="74"/>
    </location>
</feature>